<evidence type="ECO:0008006" key="4">
    <source>
        <dbReference type="Google" id="ProtNLM"/>
    </source>
</evidence>
<dbReference type="InterPro" id="IPR036397">
    <property type="entry name" value="RNaseH_sf"/>
</dbReference>
<reference evidence="2 3" key="1">
    <citation type="submission" date="2024-01" db="EMBL/GenBank/DDBJ databases">
        <title>A telomere-to-telomere, gap-free genome of sweet tea (Lithocarpus litseifolius).</title>
        <authorList>
            <person name="Zhou J."/>
        </authorList>
    </citation>
    <scope>NUCLEOTIDE SEQUENCE [LARGE SCALE GENOMIC DNA]</scope>
    <source>
        <strain evidence="2">Zhou-2022a</strain>
        <tissue evidence="2">Leaf</tissue>
    </source>
</reference>
<name>A0AAW2CQQ5_9ROSI</name>
<comment type="caution">
    <text evidence="2">The sequence shown here is derived from an EMBL/GenBank/DDBJ whole genome shotgun (WGS) entry which is preliminary data.</text>
</comment>
<accession>A0AAW2CQQ5</accession>
<dbReference type="InterPro" id="IPR012337">
    <property type="entry name" value="RNaseH-like_sf"/>
</dbReference>
<dbReference type="EMBL" id="JAZDWU010000006">
    <property type="protein sequence ID" value="KAK9999079.1"/>
    <property type="molecule type" value="Genomic_DNA"/>
</dbReference>
<gene>
    <name evidence="2" type="ORF">SO802_018682</name>
</gene>
<dbReference type="AlphaFoldDB" id="A0AAW2CQQ5"/>
<dbReference type="Gene3D" id="3.30.420.10">
    <property type="entry name" value="Ribonuclease H-like superfamily/Ribonuclease H"/>
    <property type="match status" value="1"/>
</dbReference>
<dbReference type="SUPFAM" id="SSF53098">
    <property type="entry name" value="Ribonuclease H-like"/>
    <property type="match status" value="1"/>
</dbReference>
<dbReference type="Proteomes" id="UP001459277">
    <property type="component" value="Unassembled WGS sequence"/>
</dbReference>
<evidence type="ECO:0000313" key="3">
    <source>
        <dbReference type="Proteomes" id="UP001459277"/>
    </source>
</evidence>
<protein>
    <recommendedName>
        <fullName evidence="4">RNase H type-1 domain-containing protein</fullName>
    </recommendedName>
</protein>
<evidence type="ECO:0000256" key="1">
    <source>
        <dbReference type="SAM" id="MobiDB-lite"/>
    </source>
</evidence>
<evidence type="ECO:0000313" key="2">
    <source>
        <dbReference type="EMBL" id="KAK9999079.1"/>
    </source>
</evidence>
<organism evidence="2 3">
    <name type="scientific">Lithocarpus litseifolius</name>
    <dbReference type="NCBI Taxonomy" id="425828"/>
    <lineage>
        <taxon>Eukaryota</taxon>
        <taxon>Viridiplantae</taxon>
        <taxon>Streptophyta</taxon>
        <taxon>Embryophyta</taxon>
        <taxon>Tracheophyta</taxon>
        <taxon>Spermatophyta</taxon>
        <taxon>Magnoliopsida</taxon>
        <taxon>eudicotyledons</taxon>
        <taxon>Gunneridae</taxon>
        <taxon>Pentapetalae</taxon>
        <taxon>rosids</taxon>
        <taxon>fabids</taxon>
        <taxon>Fagales</taxon>
        <taxon>Fagaceae</taxon>
        <taxon>Lithocarpus</taxon>
    </lineage>
</organism>
<feature type="region of interest" description="Disordered" evidence="1">
    <location>
        <begin position="1"/>
        <end position="20"/>
    </location>
</feature>
<proteinExistence type="predicted"/>
<dbReference type="GO" id="GO:0003676">
    <property type="term" value="F:nucleic acid binding"/>
    <property type="evidence" value="ECO:0007669"/>
    <property type="project" value="InterPro"/>
</dbReference>
<keyword evidence="3" id="KW-1185">Reference proteome</keyword>
<sequence>MNSDGFSLGNPGLAGRGGLIRNDKGEWIRGYARAIGSTTSAAVELWCIKGWHSTLHSSEFTSSGV</sequence>